<organism evidence="2 3">
    <name type="scientific">Trametes pubescens</name>
    <name type="common">White-rot fungus</name>
    <dbReference type="NCBI Taxonomy" id="154538"/>
    <lineage>
        <taxon>Eukaryota</taxon>
        <taxon>Fungi</taxon>
        <taxon>Dikarya</taxon>
        <taxon>Basidiomycota</taxon>
        <taxon>Agaricomycotina</taxon>
        <taxon>Agaricomycetes</taxon>
        <taxon>Polyporales</taxon>
        <taxon>Polyporaceae</taxon>
        <taxon>Trametes</taxon>
    </lineage>
</organism>
<evidence type="ECO:0000313" key="2">
    <source>
        <dbReference type="EMBL" id="OJT14262.1"/>
    </source>
</evidence>
<dbReference type="STRING" id="154538.A0A1M2W3C1"/>
<dbReference type="OMA" id="CFILAAY"/>
<feature type="compositionally biased region" description="Basic residues" evidence="1">
    <location>
        <begin position="1"/>
        <end position="14"/>
    </location>
</feature>
<protein>
    <submittedName>
        <fullName evidence="2">Uncharacterized protein</fullName>
    </submittedName>
</protein>
<dbReference type="AlphaFoldDB" id="A0A1M2W3C1"/>
<feature type="compositionally biased region" description="Pro residues" evidence="1">
    <location>
        <begin position="33"/>
        <end position="45"/>
    </location>
</feature>
<keyword evidence="3" id="KW-1185">Reference proteome</keyword>
<accession>A0A1M2W3C1</accession>
<name>A0A1M2W3C1_TRAPU</name>
<sequence>MPGPRNQKKKKNAQSKKVEKKPPPAPSASQSPSPTPAPATPPPLTVPVHAHHVSDEPLHDSPPPPVEHEVHEKYLPIYPQEEPDTEPPISSALFKTPFIYDPGDGPRVKDPRAFLASRFAAPPSLDDAMCAEFAEEAVLQMLCTVLPEETALILWYNKSRRTARICPACQRLYRLGDVLPDHLAGDNGEQRNETRASPFLAREQEFSGLFYAFTDASLPPYPESHAPTSQEYALDPHPTTLLDLVSLTNMFAGSPICFILAAYNYPGAIRSTWGRMAEELDDATWDLLGAPTSSNDLGLGMLLKMTRCHDLGLAQLFFPDLADSTREEEGAEAEVSGEEGSEETVREEEHLVAPQPRRAKVELEDDMSEMSAVSPGVEAEMMLRLERLQVAEPEGEDGGV</sequence>
<feature type="region of interest" description="Disordered" evidence="1">
    <location>
        <begin position="1"/>
        <end position="68"/>
    </location>
</feature>
<evidence type="ECO:0000256" key="1">
    <source>
        <dbReference type="SAM" id="MobiDB-lite"/>
    </source>
</evidence>
<feature type="region of interest" description="Disordered" evidence="1">
    <location>
        <begin position="325"/>
        <end position="372"/>
    </location>
</feature>
<dbReference type="OrthoDB" id="3153997at2759"/>
<comment type="caution">
    <text evidence="2">The sequence shown here is derived from an EMBL/GenBank/DDBJ whole genome shotgun (WGS) entry which is preliminary data.</text>
</comment>
<dbReference type="Proteomes" id="UP000184267">
    <property type="component" value="Unassembled WGS sequence"/>
</dbReference>
<dbReference type="EMBL" id="MNAD01000311">
    <property type="protein sequence ID" value="OJT14262.1"/>
    <property type="molecule type" value="Genomic_DNA"/>
</dbReference>
<evidence type="ECO:0000313" key="3">
    <source>
        <dbReference type="Proteomes" id="UP000184267"/>
    </source>
</evidence>
<reference evidence="2 3" key="1">
    <citation type="submission" date="2016-10" db="EMBL/GenBank/DDBJ databases">
        <title>Genome sequence of the basidiomycete white-rot fungus Trametes pubescens.</title>
        <authorList>
            <person name="Makela M.R."/>
            <person name="Granchi Z."/>
            <person name="Peng M."/>
            <person name="De Vries R.P."/>
            <person name="Grigoriev I."/>
            <person name="Riley R."/>
            <person name="Hilden K."/>
        </authorList>
    </citation>
    <scope>NUCLEOTIDE SEQUENCE [LARGE SCALE GENOMIC DNA]</scope>
    <source>
        <strain evidence="2 3">FBCC735</strain>
    </source>
</reference>
<feature type="compositionally biased region" description="Acidic residues" evidence="1">
    <location>
        <begin position="329"/>
        <end position="342"/>
    </location>
</feature>
<proteinExistence type="predicted"/>
<gene>
    <name evidence="2" type="ORF">TRAPUB_9204</name>
</gene>